<dbReference type="GO" id="GO:0043743">
    <property type="term" value="F:LPPG:FO 2-phospho-L-lactate transferase activity"/>
    <property type="evidence" value="ECO:0007669"/>
    <property type="project" value="InterPro"/>
</dbReference>
<dbReference type="PANTHER" id="PTHR30135">
    <property type="entry name" value="UNCHARACTERIZED PROTEIN YVCK-RELATED"/>
    <property type="match status" value="1"/>
</dbReference>
<dbReference type="InterPro" id="IPR002882">
    <property type="entry name" value="CofD"/>
</dbReference>
<comment type="subcellular location">
    <subcellularLocation>
        <location evidence="2">Cytoplasm</location>
    </subcellularLocation>
</comment>
<dbReference type="CDD" id="cd07187">
    <property type="entry name" value="YvcK_like"/>
    <property type="match status" value="1"/>
</dbReference>
<dbReference type="InterPro" id="IPR010119">
    <property type="entry name" value="Gluconeogen_factor"/>
</dbReference>
<dbReference type="Gene3D" id="3.40.50.10680">
    <property type="entry name" value="CofD-like domains"/>
    <property type="match status" value="1"/>
</dbReference>
<dbReference type="HAMAP" id="MF_00973">
    <property type="entry name" value="Gluconeogen_factor"/>
    <property type="match status" value="1"/>
</dbReference>
<dbReference type="GO" id="GO:0008360">
    <property type="term" value="P:regulation of cell shape"/>
    <property type="evidence" value="ECO:0007669"/>
    <property type="project" value="UniProtKB-UniRule"/>
</dbReference>
<proteinExistence type="inferred from homology"/>
<protein>
    <recommendedName>
        <fullName evidence="2">Putative gluconeogenesis factor</fullName>
    </recommendedName>
</protein>
<sequence>MSQSKKKKIVVVGGGTGTHTLLRGLKRYADKLDITAIVTMADSGGSTGRLRDEFGQLPVGDARMALVALSADVDSHDELLRELFLYRFSKGKGLNGHNFGNLLLTALTDILGSEVAAIDAASRILRVRGRVVPVTTDNVNLQATYDDGLVVVGEHEIDEPPESRHTSRITKLSLTPSATINPVATTAITEADMIILGPGDLYTSILANCVVDGFVDALLDSKAKLVYICNLMSRLGQTVGMQASEHVAEISRYTKRTPDFILINNSSFPDDLLARYAEEGNHPIENDCTGESGILVCSDLVSTEAVATIAGDVLKRSLIRHDSDKLASALLQIFD</sequence>
<comment type="similarity">
    <text evidence="2">Belongs to the gluconeogenesis factor family.</text>
</comment>
<accession>A0A1F6FTS5</accession>
<dbReference type="PANTHER" id="PTHR30135:SF3">
    <property type="entry name" value="GLUCONEOGENESIS FACTOR-RELATED"/>
    <property type="match status" value="1"/>
</dbReference>
<dbReference type="EMBL" id="MFMT01000004">
    <property type="protein sequence ID" value="OGG89264.1"/>
    <property type="molecule type" value="Genomic_DNA"/>
</dbReference>
<dbReference type="AlphaFoldDB" id="A0A1F6FTS5"/>
<comment type="caution">
    <text evidence="3">The sequence shown here is derived from an EMBL/GenBank/DDBJ whole genome shotgun (WGS) entry which is preliminary data.</text>
</comment>
<name>A0A1F6FTS5_9BACT</name>
<dbReference type="NCBIfam" id="TIGR01826">
    <property type="entry name" value="CofD_related"/>
    <property type="match status" value="1"/>
</dbReference>
<dbReference type="SUPFAM" id="SSF142338">
    <property type="entry name" value="CofD-like"/>
    <property type="match status" value="1"/>
</dbReference>
<organism evidence="3 4">
    <name type="scientific">Candidatus Kaiserbacteria bacterium RIFOXYD1_FULL_42_15</name>
    <dbReference type="NCBI Taxonomy" id="1798532"/>
    <lineage>
        <taxon>Bacteria</taxon>
        <taxon>Candidatus Kaiseribacteriota</taxon>
    </lineage>
</organism>
<evidence type="ECO:0000313" key="4">
    <source>
        <dbReference type="Proteomes" id="UP000179230"/>
    </source>
</evidence>
<evidence type="ECO:0000256" key="1">
    <source>
        <dbReference type="ARBA" id="ARBA00022490"/>
    </source>
</evidence>
<gene>
    <name evidence="3" type="ORF">A2592_00160</name>
</gene>
<reference evidence="3 4" key="1">
    <citation type="journal article" date="2016" name="Nat. Commun.">
        <title>Thousands of microbial genomes shed light on interconnected biogeochemical processes in an aquifer system.</title>
        <authorList>
            <person name="Anantharaman K."/>
            <person name="Brown C.T."/>
            <person name="Hug L.A."/>
            <person name="Sharon I."/>
            <person name="Castelle C.J."/>
            <person name="Probst A.J."/>
            <person name="Thomas B.C."/>
            <person name="Singh A."/>
            <person name="Wilkins M.J."/>
            <person name="Karaoz U."/>
            <person name="Brodie E.L."/>
            <person name="Williams K.H."/>
            <person name="Hubbard S.S."/>
            <person name="Banfield J.F."/>
        </authorList>
    </citation>
    <scope>NUCLEOTIDE SEQUENCE [LARGE SCALE GENOMIC DNA]</scope>
</reference>
<keyword evidence="1 2" id="KW-0963">Cytoplasm</keyword>
<dbReference type="InterPro" id="IPR038136">
    <property type="entry name" value="CofD-like_dom_sf"/>
</dbReference>
<dbReference type="Pfam" id="PF01933">
    <property type="entry name" value="CofD"/>
    <property type="match status" value="1"/>
</dbReference>
<dbReference type="Proteomes" id="UP000179230">
    <property type="component" value="Unassembled WGS sequence"/>
</dbReference>
<evidence type="ECO:0000256" key="2">
    <source>
        <dbReference type="HAMAP-Rule" id="MF_00973"/>
    </source>
</evidence>
<comment type="function">
    <text evidence="2">Required for morphogenesis under gluconeogenic growth conditions.</text>
</comment>
<evidence type="ECO:0000313" key="3">
    <source>
        <dbReference type="EMBL" id="OGG89264.1"/>
    </source>
</evidence>
<dbReference type="GO" id="GO:0005737">
    <property type="term" value="C:cytoplasm"/>
    <property type="evidence" value="ECO:0007669"/>
    <property type="project" value="UniProtKB-SubCell"/>
</dbReference>